<dbReference type="AlphaFoldDB" id="A0AA42CGT0"/>
<reference evidence="2" key="2">
    <citation type="submission" date="2022-10" db="EMBL/GenBank/DDBJ databases">
        <authorList>
            <person name="Trinh H.N."/>
        </authorList>
    </citation>
    <scope>NUCLEOTIDE SEQUENCE</scope>
    <source>
        <strain evidence="2">RN2-1</strain>
    </source>
</reference>
<feature type="transmembrane region" description="Helical" evidence="1">
    <location>
        <begin position="72"/>
        <end position="91"/>
    </location>
</feature>
<dbReference type="Pfam" id="PF09527">
    <property type="entry name" value="ATPase_gene1"/>
    <property type="match status" value="1"/>
</dbReference>
<dbReference type="Proteomes" id="UP001165679">
    <property type="component" value="Unassembled WGS sequence"/>
</dbReference>
<feature type="transmembrane region" description="Helical" evidence="1">
    <location>
        <begin position="40"/>
        <end position="60"/>
    </location>
</feature>
<reference evidence="2" key="1">
    <citation type="submission" date="2022-09" db="EMBL/GenBank/DDBJ databases">
        <title>Rhodovastum sp. nov. RN2-1 isolated from soil in Seongnam, South Korea.</title>
        <authorList>
            <person name="Le N.T."/>
        </authorList>
    </citation>
    <scope>NUCLEOTIDE SEQUENCE</scope>
    <source>
        <strain evidence="2">RN2-1</strain>
    </source>
</reference>
<evidence type="ECO:0000313" key="2">
    <source>
        <dbReference type="EMBL" id="MCW3476416.1"/>
    </source>
</evidence>
<gene>
    <name evidence="2" type="ORF">OL599_17785</name>
</gene>
<dbReference type="NCBIfam" id="TIGR02230">
    <property type="entry name" value="ATPase_gene1"/>
    <property type="match status" value="1"/>
</dbReference>
<dbReference type="InterPro" id="IPR011744">
    <property type="entry name" value="ATPase_gene1"/>
</dbReference>
<protein>
    <submittedName>
        <fullName evidence="2">AtpZ/AtpI family protein</fullName>
    </submittedName>
</protein>
<proteinExistence type="predicted"/>
<organism evidence="2 3">
    <name type="scientific">Limobrevibacterium gyesilva</name>
    <dbReference type="NCBI Taxonomy" id="2991712"/>
    <lineage>
        <taxon>Bacteria</taxon>
        <taxon>Pseudomonadati</taxon>
        <taxon>Pseudomonadota</taxon>
        <taxon>Alphaproteobacteria</taxon>
        <taxon>Acetobacterales</taxon>
        <taxon>Acetobacteraceae</taxon>
        <taxon>Limobrevibacterium</taxon>
    </lineage>
</organism>
<evidence type="ECO:0000313" key="3">
    <source>
        <dbReference type="Proteomes" id="UP001165679"/>
    </source>
</evidence>
<dbReference type="RefSeq" id="WP_264715206.1">
    <property type="nucleotide sequence ID" value="NZ_JAPDNT010000019.1"/>
</dbReference>
<dbReference type="EMBL" id="JAPDNT010000019">
    <property type="protein sequence ID" value="MCW3476416.1"/>
    <property type="molecule type" value="Genomic_DNA"/>
</dbReference>
<accession>A0AA42CGT0</accession>
<dbReference type="InterPro" id="IPR032820">
    <property type="entry name" value="ATPase_put"/>
</dbReference>
<keyword evidence="1" id="KW-0812">Transmembrane</keyword>
<comment type="caution">
    <text evidence="2">The sequence shown here is derived from an EMBL/GenBank/DDBJ whole genome shotgun (WGS) entry which is preliminary data.</text>
</comment>
<keyword evidence="1" id="KW-1133">Transmembrane helix</keyword>
<sequence>MNDEPTTRGQNNGLLRSVRLRGARHREAQREGEPSLGRHLAQVGVLGWMIVTPALAGLFIGRLLDRHFGSGIFWSAPLLMLGVVLGCWSAWRWIRRA</sequence>
<keyword evidence="1" id="KW-0472">Membrane</keyword>
<evidence type="ECO:0000256" key="1">
    <source>
        <dbReference type="SAM" id="Phobius"/>
    </source>
</evidence>
<keyword evidence="3" id="KW-1185">Reference proteome</keyword>
<name>A0AA42CGT0_9PROT</name>